<dbReference type="Proteomes" id="UP000033841">
    <property type="component" value="Unassembled WGS sequence"/>
</dbReference>
<dbReference type="EMBL" id="LBVR01000056">
    <property type="protein sequence ID" value="KKQ89516.1"/>
    <property type="molecule type" value="Genomic_DNA"/>
</dbReference>
<sequence>MTTVICVLILFYLWRIYHRWTKLRNSIIEALFKSSLEIAILIVWVAFLNWYLPFFFEKEIFHVRYL</sequence>
<feature type="transmembrane region" description="Helical" evidence="1">
    <location>
        <begin position="39"/>
        <end position="56"/>
    </location>
</feature>
<proteinExistence type="predicted"/>
<name>A0A0G0PJL5_9BACT</name>
<keyword evidence="1" id="KW-0472">Membrane</keyword>
<accession>A0A0G0PJL5</accession>
<comment type="caution">
    <text evidence="2">The sequence shown here is derived from an EMBL/GenBank/DDBJ whole genome shotgun (WGS) entry which is preliminary data.</text>
</comment>
<gene>
    <name evidence="2" type="ORF">UT14_C0056G0010</name>
</gene>
<evidence type="ECO:0000313" key="3">
    <source>
        <dbReference type="Proteomes" id="UP000033841"/>
    </source>
</evidence>
<reference evidence="2 3" key="1">
    <citation type="journal article" date="2015" name="Nature">
        <title>rRNA introns, odd ribosomes, and small enigmatic genomes across a large radiation of phyla.</title>
        <authorList>
            <person name="Brown C.T."/>
            <person name="Hug L.A."/>
            <person name="Thomas B.C."/>
            <person name="Sharon I."/>
            <person name="Castelle C.J."/>
            <person name="Singh A."/>
            <person name="Wilkins M.J."/>
            <person name="Williams K.H."/>
            <person name="Banfield J.F."/>
        </authorList>
    </citation>
    <scope>NUCLEOTIDE SEQUENCE [LARGE SCALE GENOMIC DNA]</scope>
</reference>
<keyword evidence="1" id="KW-0812">Transmembrane</keyword>
<protein>
    <submittedName>
        <fullName evidence="2">Uncharacterized protein</fullName>
    </submittedName>
</protein>
<evidence type="ECO:0000256" key="1">
    <source>
        <dbReference type="SAM" id="Phobius"/>
    </source>
</evidence>
<organism evidence="2 3">
    <name type="scientific">Candidatus Shapirobacteria bacterium GW2011_GWE1_38_92</name>
    <dbReference type="NCBI Taxonomy" id="1618489"/>
    <lineage>
        <taxon>Bacteria</taxon>
        <taxon>Candidatus Shapironibacteriota</taxon>
    </lineage>
</organism>
<dbReference type="AlphaFoldDB" id="A0A0G0PJL5"/>
<keyword evidence="1" id="KW-1133">Transmembrane helix</keyword>
<evidence type="ECO:0000313" key="2">
    <source>
        <dbReference type="EMBL" id="KKQ89516.1"/>
    </source>
</evidence>